<dbReference type="AlphaFoldDB" id="A0A835H3A9"/>
<proteinExistence type="inferred from homology"/>
<reference evidence="7 8" key="1">
    <citation type="submission" date="2020-10" db="EMBL/GenBank/DDBJ databases">
        <title>The Coptis chinensis genome and diversification of protoberbering-type alkaloids.</title>
        <authorList>
            <person name="Wang B."/>
            <person name="Shu S."/>
            <person name="Song C."/>
            <person name="Liu Y."/>
        </authorList>
    </citation>
    <scope>NUCLEOTIDE SEQUENCE [LARGE SCALE GENOMIC DNA]</scope>
    <source>
        <strain evidence="7">HL-2020</strain>
        <tissue evidence="7">Leaf</tissue>
    </source>
</reference>
<dbReference type="GO" id="GO:0042910">
    <property type="term" value="F:xenobiotic transmembrane transporter activity"/>
    <property type="evidence" value="ECO:0007669"/>
    <property type="project" value="InterPro"/>
</dbReference>
<feature type="transmembrane region" description="Helical" evidence="6">
    <location>
        <begin position="42"/>
        <end position="67"/>
    </location>
</feature>
<dbReference type="GO" id="GO:0016020">
    <property type="term" value="C:membrane"/>
    <property type="evidence" value="ECO:0007669"/>
    <property type="project" value="UniProtKB-SubCell"/>
</dbReference>
<feature type="transmembrane region" description="Helical" evidence="6">
    <location>
        <begin position="186"/>
        <end position="209"/>
    </location>
</feature>
<dbReference type="NCBIfam" id="TIGR00797">
    <property type="entry name" value="matE"/>
    <property type="match status" value="1"/>
</dbReference>
<feature type="transmembrane region" description="Helical" evidence="6">
    <location>
        <begin position="157"/>
        <end position="174"/>
    </location>
</feature>
<name>A0A835H3A9_9MAGN</name>
<keyword evidence="8" id="KW-1185">Reference proteome</keyword>
<evidence type="ECO:0000256" key="2">
    <source>
        <dbReference type="ARBA" id="ARBA00010199"/>
    </source>
</evidence>
<comment type="subcellular location">
    <subcellularLocation>
        <location evidence="1">Membrane</location>
        <topology evidence="1">Multi-pass membrane protein</topology>
    </subcellularLocation>
</comment>
<feature type="transmembrane region" description="Helical" evidence="6">
    <location>
        <begin position="300"/>
        <end position="318"/>
    </location>
</feature>
<keyword evidence="3 6" id="KW-0812">Transmembrane</keyword>
<feature type="transmembrane region" description="Helical" evidence="6">
    <location>
        <begin position="79"/>
        <end position="103"/>
    </location>
</feature>
<feature type="transmembrane region" description="Helical" evidence="6">
    <location>
        <begin position="442"/>
        <end position="463"/>
    </location>
</feature>
<comment type="caution">
    <text evidence="7">The sequence shown here is derived from an EMBL/GenBank/DDBJ whole genome shotgun (WGS) entry which is preliminary data.</text>
</comment>
<dbReference type="PANTHER" id="PTHR11206">
    <property type="entry name" value="MULTIDRUG RESISTANCE PROTEIN"/>
    <property type="match status" value="1"/>
</dbReference>
<evidence type="ECO:0000313" key="8">
    <source>
        <dbReference type="Proteomes" id="UP000631114"/>
    </source>
</evidence>
<feature type="transmembrane region" description="Helical" evidence="6">
    <location>
        <begin position="339"/>
        <end position="361"/>
    </location>
</feature>
<dbReference type="OrthoDB" id="2126698at2759"/>
<evidence type="ECO:0000256" key="6">
    <source>
        <dbReference type="RuleBase" id="RU004914"/>
    </source>
</evidence>
<feature type="transmembrane region" description="Helical" evidence="6">
    <location>
        <begin position="414"/>
        <end position="436"/>
    </location>
</feature>
<protein>
    <recommendedName>
        <fullName evidence="6">Protein DETOXIFICATION</fullName>
    </recommendedName>
    <alternativeName>
        <fullName evidence="6">Multidrug and toxic compound extrusion protein</fullName>
    </alternativeName>
</protein>
<feature type="transmembrane region" description="Helical" evidence="6">
    <location>
        <begin position="221"/>
        <end position="240"/>
    </location>
</feature>
<sequence>MDTEETNPCLETPLLVKTQENSLGYKKSLLRANIVAEVKKQLWLAGPLIAVNLLLFSLQVISVMFVGHLGELALSGASMATSIASVTGFSLLAGMASALDTLCGQSYGAKQYHMLGVHMQRAMFVLLLVSIPLAFVWANTGYILAAVGQDPDIAAEAGQYARFMIPIIFAYSILQCHIRFLQAQNNVFPMMISAGITTLLHLPICWILIFKCGLGIKGAALANVTSYWVNAIMLVLYVNFSPSCKNTWTGFSRAAFHDVLHFFRLAVPSAVMMCLELWSFELMVLISGFLPNAKLETSVLSISVNTCAIIYTIPAGLSGTVSTRVSNELGAGHPRAAKLAVCVAVAMFVIEGISLGSVMILVRRVWGKCYSNEERVVEYVAIMVPLIAASYLLDGIQSVLSGAVRGSGRQKVGAVVNLGAYYLAGIPSGIVLAFVFHFGGKGLWLGITCALFVQSFFLLILTIRTDWEQEAKKAMDRVNNAIDRVDLEQ</sequence>
<accession>A0A835H3A9</accession>
<evidence type="ECO:0000256" key="4">
    <source>
        <dbReference type="ARBA" id="ARBA00022989"/>
    </source>
</evidence>
<feature type="transmembrane region" description="Helical" evidence="6">
    <location>
        <begin position="261"/>
        <end position="280"/>
    </location>
</feature>
<feature type="transmembrane region" description="Helical" evidence="6">
    <location>
        <begin position="376"/>
        <end position="393"/>
    </location>
</feature>
<dbReference type="GO" id="GO:0015297">
    <property type="term" value="F:antiporter activity"/>
    <property type="evidence" value="ECO:0007669"/>
    <property type="project" value="InterPro"/>
</dbReference>
<dbReference type="Proteomes" id="UP000631114">
    <property type="component" value="Unassembled WGS sequence"/>
</dbReference>
<dbReference type="GO" id="GO:1990961">
    <property type="term" value="P:xenobiotic detoxification by transmembrane export across the plasma membrane"/>
    <property type="evidence" value="ECO:0007669"/>
    <property type="project" value="InterPro"/>
</dbReference>
<dbReference type="Pfam" id="PF01554">
    <property type="entry name" value="MatE"/>
    <property type="match status" value="2"/>
</dbReference>
<dbReference type="EMBL" id="JADFTS010000008">
    <property type="protein sequence ID" value="KAF9592456.1"/>
    <property type="molecule type" value="Genomic_DNA"/>
</dbReference>
<dbReference type="CDD" id="cd13132">
    <property type="entry name" value="MATE_eukaryotic"/>
    <property type="match status" value="1"/>
</dbReference>
<keyword evidence="4 6" id="KW-1133">Transmembrane helix</keyword>
<evidence type="ECO:0000313" key="7">
    <source>
        <dbReference type="EMBL" id="KAF9592456.1"/>
    </source>
</evidence>
<evidence type="ECO:0000256" key="1">
    <source>
        <dbReference type="ARBA" id="ARBA00004141"/>
    </source>
</evidence>
<gene>
    <name evidence="7" type="ORF">IFM89_014946</name>
</gene>
<evidence type="ECO:0000256" key="5">
    <source>
        <dbReference type="ARBA" id="ARBA00023136"/>
    </source>
</evidence>
<organism evidence="7 8">
    <name type="scientific">Coptis chinensis</name>
    <dbReference type="NCBI Taxonomy" id="261450"/>
    <lineage>
        <taxon>Eukaryota</taxon>
        <taxon>Viridiplantae</taxon>
        <taxon>Streptophyta</taxon>
        <taxon>Embryophyta</taxon>
        <taxon>Tracheophyta</taxon>
        <taxon>Spermatophyta</taxon>
        <taxon>Magnoliopsida</taxon>
        <taxon>Ranunculales</taxon>
        <taxon>Ranunculaceae</taxon>
        <taxon>Coptidoideae</taxon>
        <taxon>Coptis</taxon>
    </lineage>
</organism>
<evidence type="ECO:0000256" key="3">
    <source>
        <dbReference type="ARBA" id="ARBA00022692"/>
    </source>
</evidence>
<feature type="transmembrane region" description="Helical" evidence="6">
    <location>
        <begin position="124"/>
        <end position="145"/>
    </location>
</feature>
<keyword evidence="5 6" id="KW-0472">Membrane</keyword>
<dbReference type="InterPro" id="IPR045069">
    <property type="entry name" value="MATE_euk"/>
</dbReference>
<dbReference type="InterPro" id="IPR002528">
    <property type="entry name" value="MATE_fam"/>
</dbReference>
<comment type="similarity">
    <text evidence="2 6">Belongs to the multi antimicrobial extrusion (MATE) (TC 2.A.66.1) family.</text>
</comment>